<gene>
    <name evidence="7" type="ORF">NA56DRAFT_710804</name>
</gene>
<dbReference type="InterPro" id="IPR050829">
    <property type="entry name" value="CorA_MIT"/>
</dbReference>
<dbReference type="InterPro" id="IPR002523">
    <property type="entry name" value="MgTranspt_CorA/ZnTranspt_ZntB"/>
</dbReference>
<sequence>MAFGPRAPPKLWRSTRKESTPSIASASSNADEYTFGMQAPIVDFFGHDYITKFAPLEDILNGKADKIMEEAYKKDPTEESYLPRTTSGPNFRWYHIPANNMIWVEEIIKRVCESKAEKRTANAKGDKQKKKRKALKAGDILSDKYWIDQQRGCIKHCANHPLYARHMVPYFAEIPTSTYYCALRLANCLKSWETLDRKVTVMADTFVLDWESATASIVAPVPDPTLDQQLLTSGTPVTLKSRFNLDTGTTHVETVTDHNMVLFMPYLHWASSGPDLDHWNTVIKELADKFRNPFYRRPTPAMIELEETNLNMKILRAYLHPKNDRCLHVRRTLDQYYYSTLTDADERTVDQVVYKFAMKQHRRKMEEAEKAVQEEKKWGREQRERRMYERLESSSRSSRSGVVFDEEPEEMQQAEASWNPPKVMMVNQLWLWIIDGDTVITSFPSKSKSDLSMDDRANEKDIMEGDDFYDSTDIWRAVQRELRHKTTYGQRTAKSALDLAWTIADQARGVFQKRNLHPHLQFMQMFEMEINEITFRQAEVFNSFSRNVKAAHNANNASTIGKLLGLLSTFRRENFATTRKTVAEAQSQAKAQGKHWPAHSDAWTSNFPDLTQQPSRDDSIAGSKPHGADTVEYENWSTVLKTTYTQLQETIENARIIKLTHEDIEAQLLDCLISRFNDLEIIVPKARSTTSLSKMMNSLVAAAFKSLDWYTDLATETLFDFTKEANLMTEIKDILDELNIISCIRRQQEAVIRPFMYDMLNQPLDTQDKSFYDSGRMESEIEELQKTARSTHAALQHQLDLKQKQISVIEARAARKDAKSSAAQAEISLSLTTETVKQGWSIMIFTVVTIIFLPLSFFTGLFGMNARELLSAQYSIGYFSMIMYPVSFVITCISLGLALQPEFRTLVRLAPQKISSFKWWLLLFPRLWEKLTMEKFRRRFQNQKTTMGILEESIELERETSQVWSKV</sequence>
<evidence type="ECO:0000256" key="4">
    <source>
        <dbReference type="ARBA" id="ARBA00023136"/>
    </source>
</evidence>
<dbReference type="AlphaFoldDB" id="A0A2J6PKH6"/>
<dbReference type="Pfam" id="PF01544">
    <property type="entry name" value="CorA"/>
    <property type="match status" value="1"/>
</dbReference>
<name>A0A2J6PKH6_9HELO</name>
<dbReference type="GO" id="GO:0046873">
    <property type="term" value="F:metal ion transmembrane transporter activity"/>
    <property type="evidence" value="ECO:0007669"/>
    <property type="project" value="InterPro"/>
</dbReference>
<accession>A0A2J6PKH6</accession>
<dbReference type="EMBL" id="KZ613521">
    <property type="protein sequence ID" value="PMD14499.1"/>
    <property type="molecule type" value="Genomic_DNA"/>
</dbReference>
<evidence type="ECO:0000313" key="7">
    <source>
        <dbReference type="EMBL" id="PMD14499.1"/>
    </source>
</evidence>
<dbReference type="InterPro" id="IPR045863">
    <property type="entry name" value="CorA_TM1_TM2"/>
</dbReference>
<proteinExistence type="predicted"/>
<keyword evidence="8" id="KW-1185">Reference proteome</keyword>
<keyword evidence="2 6" id="KW-0812">Transmembrane</keyword>
<reference evidence="7 8" key="1">
    <citation type="submission" date="2016-05" db="EMBL/GenBank/DDBJ databases">
        <title>A degradative enzymes factory behind the ericoid mycorrhizal symbiosis.</title>
        <authorList>
            <consortium name="DOE Joint Genome Institute"/>
            <person name="Martino E."/>
            <person name="Morin E."/>
            <person name="Grelet G."/>
            <person name="Kuo A."/>
            <person name="Kohler A."/>
            <person name="Daghino S."/>
            <person name="Barry K."/>
            <person name="Choi C."/>
            <person name="Cichocki N."/>
            <person name="Clum A."/>
            <person name="Copeland A."/>
            <person name="Hainaut M."/>
            <person name="Haridas S."/>
            <person name="Labutti K."/>
            <person name="Lindquist E."/>
            <person name="Lipzen A."/>
            <person name="Khouja H.-R."/>
            <person name="Murat C."/>
            <person name="Ohm R."/>
            <person name="Olson A."/>
            <person name="Spatafora J."/>
            <person name="Veneault-Fourrey C."/>
            <person name="Henrissat B."/>
            <person name="Grigoriev I."/>
            <person name="Martin F."/>
            <person name="Perotto S."/>
        </authorList>
    </citation>
    <scope>NUCLEOTIDE SEQUENCE [LARGE SCALE GENOMIC DNA]</scope>
    <source>
        <strain evidence="7 8">UAMH 7357</strain>
    </source>
</reference>
<dbReference type="PANTHER" id="PTHR47685:SF1">
    <property type="entry name" value="MAGNESIUM TRANSPORT PROTEIN CORA"/>
    <property type="match status" value="1"/>
</dbReference>
<protein>
    <recommendedName>
        <fullName evidence="9">Cora-domain-containing protein</fullName>
    </recommendedName>
</protein>
<feature type="transmembrane region" description="Helical" evidence="6">
    <location>
        <begin position="876"/>
        <end position="898"/>
    </location>
</feature>
<keyword evidence="3 6" id="KW-1133">Transmembrane helix</keyword>
<evidence type="ECO:0000256" key="6">
    <source>
        <dbReference type="SAM" id="Phobius"/>
    </source>
</evidence>
<evidence type="ECO:0008006" key="9">
    <source>
        <dbReference type="Google" id="ProtNLM"/>
    </source>
</evidence>
<evidence type="ECO:0000256" key="5">
    <source>
        <dbReference type="SAM" id="MobiDB-lite"/>
    </source>
</evidence>
<feature type="region of interest" description="Disordered" evidence="5">
    <location>
        <begin position="1"/>
        <end position="27"/>
    </location>
</feature>
<feature type="transmembrane region" description="Helical" evidence="6">
    <location>
        <begin position="840"/>
        <end position="864"/>
    </location>
</feature>
<organism evidence="7 8">
    <name type="scientific">Hyaloscypha hepaticicola</name>
    <dbReference type="NCBI Taxonomy" id="2082293"/>
    <lineage>
        <taxon>Eukaryota</taxon>
        <taxon>Fungi</taxon>
        <taxon>Dikarya</taxon>
        <taxon>Ascomycota</taxon>
        <taxon>Pezizomycotina</taxon>
        <taxon>Leotiomycetes</taxon>
        <taxon>Helotiales</taxon>
        <taxon>Hyaloscyphaceae</taxon>
        <taxon>Hyaloscypha</taxon>
    </lineage>
</organism>
<evidence type="ECO:0000313" key="8">
    <source>
        <dbReference type="Proteomes" id="UP000235672"/>
    </source>
</evidence>
<evidence type="ECO:0000256" key="1">
    <source>
        <dbReference type="ARBA" id="ARBA00004141"/>
    </source>
</evidence>
<evidence type="ECO:0000256" key="2">
    <source>
        <dbReference type="ARBA" id="ARBA00022692"/>
    </source>
</evidence>
<dbReference type="GO" id="GO:0016020">
    <property type="term" value="C:membrane"/>
    <property type="evidence" value="ECO:0007669"/>
    <property type="project" value="UniProtKB-SubCell"/>
</dbReference>
<dbReference type="OrthoDB" id="341259at2759"/>
<dbReference type="Proteomes" id="UP000235672">
    <property type="component" value="Unassembled WGS sequence"/>
</dbReference>
<keyword evidence="4 6" id="KW-0472">Membrane</keyword>
<comment type="subcellular location">
    <subcellularLocation>
        <location evidence="1">Membrane</location>
        <topology evidence="1">Multi-pass membrane protein</topology>
    </subcellularLocation>
</comment>
<dbReference type="Gene3D" id="1.20.58.340">
    <property type="entry name" value="Magnesium transport protein CorA, transmembrane region"/>
    <property type="match status" value="1"/>
</dbReference>
<dbReference type="SUPFAM" id="SSF144083">
    <property type="entry name" value="Magnesium transport protein CorA, transmembrane region"/>
    <property type="match status" value="1"/>
</dbReference>
<feature type="compositionally biased region" description="Polar residues" evidence="5">
    <location>
        <begin position="602"/>
        <end position="614"/>
    </location>
</feature>
<dbReference type="PANTHER" id="PTHR47685">
    <property type="entry name" value="MAGNESIUM TRANSPORT PROTEIN CORA"/>
    <property type="match status" value="1"/>
</dbReference>
<feature type="region of interest" description="Disordered" evidence="5">
    <location>
        <begin position="584"/>
        <end position="628"/>
    </location>
</feature>
<evidence type="ECO:0000256" key="3">
    <source>
        <dbReference type="ARBA" id="ARBA00022989"/>
    </source>
</evidence>